<gene>
    <name evidence="2" type="ORF">GC106_35590</name>
</gene>
<comment type="caution">
    <text evidence="2">The sequence shown here is derived from an EMBL/GenBank/DDBJ whole genome shotgun (WGS) entry which is preliminary data.</text>
</comment>
<protein>
    <submittedName>
        <fullName evidence="2">Uncharacterized protein</fullName>
    </submittedName>
</protein>
<organism evidence="2 3">
    <name type="scientific">Kibdelosporangium persicum</name>
    <dbReference type="NCBI Taxonomy" id="2698649"/>
    <lineage>
        <taxon>Bacteria</taxon>
        <taxon>Bacillati</taxon>
        <taxon>Actinomycetota</taxon>
        <taxon>Actinomycetes</taxon>
        <taxon>Pseudonocardiales</taxon>
        <taxon>Pseudonocardiaceae</taxon>
        <taxon>Kibdelosporangium</taxon>
    </lineage>
</organism>
<sequence>MRTIKSVLIRGVAAAGLIGTGLAGAAGTGSAAGDDFGKPLVPGTTITEQRDVSAERTNGHSFLEINGAGQLVYWTRAGASFVPQVRGTDWANTRAITSLDETHFIEIKGDFRLSLWTWNGSFYTEKNVGQGWEPARLVSGVAPNAFLEINNLGDLRVWYFDGNYSITGYDPIGTQWDNTRAIAGKDFVDFIEIEGAGAVSEWYDFESAGHALRETRFDVADFTAVRLIVGTDFQHFLVILTNGDLYEFTLQDNGEYTPVRVGQDWGGTRLIG</sequence>
<dbReference type="RefSeq" id="WP_173132130.1">
    <property type="nucleotide sequence ID" value="NZ_CBCSGW010000037.1"/>
</dbReference>
<dbReference type="Proteomes" id="UP000763557">
    <property type="component" value="Unassembled WGS sequence"/>
</dbReference>
<evidence type="ECO:0000313" key="3">
    <source>
        <dbReference type="Proteomes" id="UP000763557"/>
    </source>
</evidence>
<name>A0ABX2F513_9PSEU</name>
<keyword evidence="1" id="KW-0732">Signal</keyword>
<feature type="chain" id="PRO_5045107173" evidence="1">
    <location>
        <begin position="26"/>
        <end position="272"/>
    </location>
</feature>
<dbReference type="EMBL" id="JAAATY010000009">
    <property type="protein sequence ID" value="NRN66337.1"/>
    <property type="molecule type" value="Genomic_DNA"/>
</dbReference>
<evidence type="ECO:0000256" key="1">
    <source>
        <dbReference type="SAM" id="SignalP"/>
    </source>
</evidence>
<reference evidence="2 3" key="1">
    <citation type="submission" date="2020-01" db="EMBL/GenBank/DDBJ databases">
        <title>Kibdelosporangium persica a novel Actinomycetes from a hot desert in Iran.</title>
        <authorList>
            <person name="Safaei N."/>
            <person name="Zaburannyi N."/>
            <person name="Mueller R."/>
            <person name="Wink J."/>
        </authorList>
    </citation>
    <scope>NUCLEOTIDE SEQUENCE [LARGE SCALE GENOMIC DNA]</scope>
    <source>
        <strain evidence="2 3">4NS15</strain>
    </source>
</reference>
<evidence type="ECO:0000313" key="2">
    <source>
        <dbReference type="EMBL" id="NRN66337.1"/>
    </source>
</evidence>
<proteinExistence type="predicted"/>
<keyword evidence="3" id="KW-1185">Reference proteome</keyword>
<feature type="signal peptide" evidence="1">
    <location>
        <begin position="1"/>
        <end position="25"/>
    </location>
</feature>
<accession>A0ABX2F513</accession>